<dbReference type="HOGENOM" id="CLU_1210172_0_0_1"/>
<evidence type="ECO:0000313" key="1">
    <source>
        <dbReference type="EMBL" id="EEH46504.2"/>
    </source>
</evidence>
<name>C1G5Z7_PARBD</name>
<sequence>MAGREKMADMGDQTREIGPRIHITNVHWQASQVLISGDSQDERAPAASYDAEVIFTTRFMNSFLLCFVTPTPKPRFACLLRGPQQVGSLVPGFLPLFSSFLEGVMDVQAGLQCSLRHLGLAWLAWFGGTDTLRGIRSIIIIIITTTTTTTKSMKLSPSTSSLAQTPHVPYTNTKTSLFIPRSFNTKGLGATLDRPQNEWKVERTVVRSAIATVSSFLS</sequence>
<dbReference type="EMBL" id="KN275959">
    <property type="protein sequence ID" value="EEH46504.2"/>
    <property type="molecule type" value="Genomic_DNA"/>
</dbReference>
<gene>
    <name evidence="1" type="ORF">PADG_02602</name>
</gene>
<accession>C1G5Z7</accession>
<organism evidence="1 2">
    <name type="scientific">Paracoccidioides brasiliensis (strain Pb18)</name>
    <dbReference type="NCBI Taxonomy" id="502780"/>
    <lineage>
        <taxon>Eukaryota</taxon>
        <taxon>Fungi</taxon>
        <taxon>Dikarya</taxon>
        <taxon>Ascomycota</taxon>
        <taxon>Pezizomycotina</taxon>
        <taxon>Eurotiomycetes</taxon>
        <taxon>Eurotiomycetidae</taxon>
        <taxon>Onygenales</taxon>
        <taxon>Ajellomycetaceae</taxon>
        <taxon>Paracoccidioides</taxon>
    </lineage>
</organism>
<keyword evidence="2" id="KW-1185">Reference proteome</keyword>
<dbReference type="GeneID" id="22582053"/>
<dbReference type="KEGG" id="pbn:PADG_02602"/>
<evidence type="ECO:0000313" key="2">
    <source>
        <dbReference type="Proteomes" id="UP000001628"/>
    </source>
</evidence>
<dbReference type="AlphaFoldDB" id="C1G5Z7"/>
<dbReference type="Proteomes" id="UP000001628">
    <property type="component" value="Unassembled WGS sequence"/>
</dbReference>
<proteinExistence type="predicted"/>
<dbReference type="InParanoid" id="C1G5Z7"/>
<reference evidence="1 2" key="1">
    <citation type="journal article" date="2011" name="PLoS Genet.">
        <title>Comparative genomic analysis of human fungal pathogens causing paracoccidioidomycosis.</title>
        <authorList>
            <person name="Desjardins C.A."/>
            <person name="Champion M.D."/>
            <person name="Holder J.W."/>
            <person name="Muszewska A."/>
            <person name="Goldberg J."/>
            <person name="Bailao A.M."/>
            <person name="Brigido M.M."/>
            <person name="Ferreira M.E."/>
            <person name="Garcia A.M."/>
            <person name="Grynberg M."/>
            <person name="Gujja S."/>
            <person name="Heiman D.I."/>
            <person name="Henn M.R."/>
            <person name="Kodira C.D."/>
            <person name="Leon-Narvaez H."/>
            <person name="Longo L.V."/>
            <person name="Ma L.J."/>
            <person name="Malavazi I."/>
            <person name="Matsuo A.L."/>
            <person name="Morais F.V."/>
            <person name="Pereira M."/>
            <person name="Rodriguez-Brito S."/>
            <person name="Sakthikumar S."/>
            <person name="Salem-Izacc S.M."/>
            <person name="Sykes S.M."/>
            <person name="Teixeira M.M."/>
            <person name="Vallejo M.C."/>
            <person name="Walter M.E."/>
            <person name="Yandava C."/>
            <person name="Young S."/>
            <person name="Zeng Q."/>
            <person name="Zucker J."/>
            <person name="Felipe M.S."/>
            <person name="Goldman G.H."/>
            <person name="Haas B.J."/>
            <person name="McEwen J.G."/>
            <person name="Nino-Vega G."/>
            <person name="Puccia R."/>
            <person name="San-Blas G."/>
            <person name="Soares C.M."/>
            <person name="Birren B.W."/>
            <person name="Cuomo C.A."/>
        </authorList>
    </citation>
    <scope>NUCLEOTIDE SEQUENCE [LARGE SCALE GENOMIC DNA]</scope>
    <source>
        <strain evidence="1 2">Pb18</strain>
    </source>
</reference>
<dbReference type="RefSeq" id="XP_010758051.1">
    <property type="nucleotide sequence ID" value="XM_010759749.1"/>
</dbReference>
<dbReference type="VEuPathDB" id="FungiDB:PADG_02602"/>
<protein>
    <submittedName>
        <fullName evidence="1">Uncharacterized protein</fullName>
    </submittedName>
</protein>